<comment type="caution">
    <text evidence="2">The sequence shown here is derived from an EMBL/GenBank/DDBJ whole genome shotgun (WGS) entry which is preliminary data.</text>
</comment>
<gene>
    <name evidence="2" type="ORF">C1H76_7446</name>
</gene>
<dbReference type="Proteomes" id="UP000308133">
    <property type="component" value="Unassembled WGS sequence"/>
</dbReference>
<dbReference type="AlphaFoldDB" id="A0A4U7AUL6"/>
<accession>A0A4U7AUL6</accession>
<feature type="region of interest" description="Disordered" evidence="1">
    <location>
        <begin position="1"/>
        <end position="23"/>
    </location>
</feature>
<dbReference type="EMBL" id="PTQR01000090">
    <property type="protein sequence ID" value="TKX20370.1"/>
    <property type="molecule type" value="Genomic_DNA"/>
</dbReference>
<name>A0A4U7AUL6_9PEZI</name>
<sequence length="109" mass="11963">MVKATKTPDPSGGASQSRLDSSPRNVVVESGYEISVGKDVEKVIYSSVILDSLDLSTPQPLAKTKRVRFKSPLCSPAPVLDEQQSSVRLQRSSQRIEEQEIVAKKLMYA</sequence>
<evidence type="ECO:0000256" key="1">
    <source>
        <dbReference type="SAM" id="MobiDB-lite"/>
    </source>
</evidence>
<evidence type="ECO:0000313" key="3">
    <source>
        <dbReference type="Proteomes" id="UP000308133"/>
    </source>
</evidence>
<organism evidence="2 3">
    <name type="scientific">Elsinoe australis</name>
    <dbReference type="NCBI Taxonomy" id="40998"/>
    <lineage>
        <taxon>Eukaryota</taxon>
        <taxon>Fungi</taxon>
        <taxon>Dikarya</taxon>
        <taxon>Ascomycota</taxon>
        <taxon>Pezizomycotina</taxon>
        <taxon>Dothideomycetes</taxon>
        <taxon>Dothideomycetidae</taxon>
        <taxon>Myriangiales</taxon>
        <taxon>Elsinoaceae</taxon>
        <taxon>Elsinoe</taxon>
    </lineage>
</organism>
<reference evidence="2 3" key="1">
    <citation type="submission" date="2018-02" db="EMBL/GenBank/DDBJ databases">
        <title>Draft genome sequences of Elsinoe sp., causing black scab on jojoba.</title>
        <authorList>
            <person name="Stodart B."/>
            <person name="Jeffress S."/>
            <person name="Ash G."/>
            <person name="Arun Chinnappa K."/>
        </authorList>
    </citation>
    <scope>NUCLEOTIDE SEQUENCE [LARGE SCALE GENOMIC DNA]</scope>
    <source>
        <strain evidence="2 3">Hillstone_2</strain>
    </source>
</reference>
<evidence type="ECO:0000313" key="2">
    <source>
        <dbReference type="EMBL" id="TKX20370.1"/>
    </source>
</evidence>
<feature type="compositionally biased region" description="Polar residues" evidence="1">
    <location>
        <begin position="13"/>
        <end position="23"/>
    </location>
</feature>
<proteinExistence type="predicted"/>
<protein>
    <submittedName>
        <fullName evidence="2">Uncharacterized protein</fullName>
    </submittedName>
</protein>